<dbReference type="PANTHER" id="PTHR12526:SF622">
    <property type="entry name" value="GLYCOSYLTRANSFERASE (GROUP I)"/>
    <property type="match status" value="1"/>
</dbReference>
<name>A0ABP8FV12_9BACT</name>
<dbReference type="InterPro" id="IPR028098">
    <property type="entry name" value="Glyco_trans_4-like_N"/>
</dbReference>
<dbReference type="Gene3D" id="3.40.50.2000">
    <property type="entry name" value="Glycogen Phosphorylase B"/>
    <property type="match status" value="2"/>
</dbReference>
<keyword evidence="4" id="KW-1185">Reference proteome</keyword>
<evidence type="ECO:0000259" key="2">
    <source>
        <dbReference type="Pfam" id="PF13439"/>
    </source>
</evidence>
<dbReference type="EMBL" id="BAABFN010000004">
    <property type="protein sequence ID" value="GAA4311547.1"/>
    <property type="molecule type" value="Genomic_DNA"/>
</dbReference>
<evidence type="ECO:0000313" key="3">
    <source>
        <dbReference type="EMBL" id="GAA4311547.1"/>
    </source>
</evidence>
<dbReference type="CDD" id="cd03794">
    <property type="entry name" value="GT4_WbuB-like"/>
    <property type="match status" value="1"/>
</dbReference>
<evidence type="ECO:0000313" key="4">
    <source>
        <dbReference type="Proteomes" id="UP001501207"/>
    </source>
</evidence>
<accession>A0ABP8FV12</accession>
<comment type="caution">
    <text evidence="3">The sequence shown here is derived from an EMBL/GenBank/DDBJ whole genome shotgun (WGS) entry which is preliminary data.</text>
</comment>
<gene>
    <name evidence="3" type="ORF">GCM10023143_20710</name>
</gene>
<dbReference type="Proteomes" id="UP001501207">
    <property type="component" value="Unassembled WGS sequence"/>
</dbReference>
<dbReference type="InterPro" id="IPR001296">
    <property type="entry name" value="Glyco_trans_1"/>
</dbReference>
<dbReference type="Pfam" id="PF13439">
    <property type="entry name" value="Glyco_transf_4"/>
    <property type="match status" value="1"/>
</dbReference>
<reference evidence="4" key="1">
    <citation type="journal article" date="2019" name="Int. J. Syst. Evol. Microbiol.">
        <title>The Global Catalogue of Microorganisms (GCM) 10K type strain sequencing project: providing services to taxonomists for standard genome sequencing and annotation.</title>
        <authorList>
            <consortium name="The Broad Institute Genomics Platform"/>
            <consortium name="The Broad Institute Genome Sequencing Center for Infectious Disease"/>
            <person name="Wu L."/>
            <person name="Ma J."/>
        </authorList>
    </citation>
    <scope>NUCLEOTIDE SEQUENCE [LARGE SCALE GENOMIC DNA]</scope>
    <source>
        <strain evidence="4">JCM 17664</strain>
    </source>
</reference>
<dbReference type="PANTHER" id="PTHR12526">
    <property type="entry name" value="GLYCOSYLTRANSFERASE"/>
    <property type="match status" value="1"/>
</dbReference>
<dbReference type="SUPFAM" id="SSF53756">
    <property type="entry name" value="UDP-Glycosyltransferase/glycogen phosphorylase"/>
    <property type="match status" value="1"/>
</dbReference>
<protein>
    <submittedName>
        <fullName evidence="3">Glycosyltransferase family 4 protein</fullName>
    </submittedName>
</protein>
<organism evidence="3 4">
    <name type="scientific">Compostibacter hankyongensis</name>
    <dbReference type="NCBI Taxonomy" id="1007089"/>
    <lineage>
        <taxon>Bacteria</taxon>
        <taxon>Pseudomonadati</taxon>
        <taxon>Bacteroidota</taxon>
        <taxon>Chitinophagia</taxon>
        <taxon>Chitinophagales</taxon>
        <taxon>Chitinophagaceae</taxon>
        <taxon>Compostibacter</taxon>
    </lineage>
</organism>
<dbReference type="RefSeq" id="WP_344978928.1">
    <property type="nucleotide sequence ID" value="NZ_BAABFN010000004.1"/>
</dbReference>
<evidence type="ECO:0000259" key="1">
    <source>
        <dbReference type="Pfam" id="PF00534"/>
    </source>
</evidence>
<feature type="domain" description="Glycosyltransferase subfamily 4-like N-terminal" evidence="2">
    <location>
        <begin position="24"/>
        <end position="208"/>
    </location>
</feature>
<sequence>MGKNIWIVNHYAIPPYLPGGTRHYDLSKRLVELGYSVTIFSSSFHYQKLRDFKTYKDQQYFIKEQLDGVEFIWFKTRSYTKNNYKRVLNMLSFVHQFKKFINNKQYSNSPDIIIGSSVHLFAVSAAAKAASKLNARFYMEVRDIWPQTLIDLGVSKWHPLVQWLGRIERKMYKKAEKIIVLLPRAKEHILKFGIPAQKITYIPNGVDIKPYSENDLPCNENKIFTIVYAGVIGLANNLIIAVETAKLFQDKGEPIHFKIVGEGQEKKKLMNLANKYKLNNIEFVGAIPKAEIKSVLQSANALYFNLIDSPVFKYGLSSNKLFDYLASKKPIIFSCKAGNNPVEEAKAGLTIEPNSSESLYKAIKKLKSYSKDELIQMGENGYNFIKEHHSMEVLTKDLVSVLE</sequence>
<feature type="domain" description="Glycosyl transferase family 1" evidence="1">
    <location>
        <begin position="224"/>
        <end position="383"/>
    </location>
</feature>
<proteinExistence type="predicted"/>
<dbReference type="Pfam" id="PF00534">
    <property type="entry name" value="Glycos_transf_1"/>
    <property type="match status" value="1"/>
</dbReference>